<feature type="non-terminal residue" evidence="3">
    <location>
        <position position="1"/>
    </location>
</feature>
<feature type="domain" description="Acetophenone carboxylase-like C-terminal" evidence="2">
    <location>
        <begin position="242"/>
        <end position="417"/>
    </location>
</feature>
<dbReference type="InterPro" id="IPR049517">
    <property type="entry name" value="ACX-like_C"/>
</dbReference>
<dbReference type="InterPro" id="IPR045079">
    <property type="entry name" value="Oxoprolinase-like"/>
</dbReference>
<dbReference type="GO" id="GO:0017168">
    <property type="term" value="F:5-oxoprolinase (ATP-hydrolyzing) activity"/>
    <property type="evidence" value="ECO:0007669"/>
    <property type="project" value="TreeGrafter"/>
</dbReference>
<dbReference type="InterPro" id="IPR002821">
    <property type="entry name" value="Hydantoinase_A"/>
</dbReference>
<evidence type="ECO:0000313" key="4">
    <source>
        <dbReference type="Proteomes" id="UP000741360"/>
    </source>
</evidence>
<dbReference type="PANTHER" id="PTHR11365">
    <property type="entry name" value="5-OXOPROLINASE RELATED"/>
    <property type="match status" value="1"/>
</dbReference>
<reference evidence="3" key="1">
    <citation type="submission" date="2020-07" db="EMBL/GenBank/DDBJ databases">
        <title>Huge and variable diversity of episymbiotic CPR bacteria and DPANN archaea in groundwater ecosystems.</title>
        <authorList>
            <person name="He C.Y."/>
            <person name="Keren R."/>
            <person name="Whittaker M."/>
            <person name="Farag I.F."/>
            <person name="Doudna J."/>
            <person name="Cate J.H.D."/>
            <person name="Banfield J.F."/>
        </authorList>
    </citation>
    <scope>NUCLEOTIDE SEQUENCE</scope>
    <source>
        <strain evidence="3">NC_groundwater_717_Ag_S-0.2um_59_8</strain>
    </source>
</reference>
<gene>
    <name evidence="3" type="ORF">HYY65_07445</name>
</gene>
<name>A0A932M1I8_UNCTE</name>
<organism evidence="3 4">
    <name type="scientific">Tectimicrobiota bacterium</name>
    <dbReference type="NCBI Taxonomy" id="2528274"/>
    <lineage>
        <taxon>Bacteria</taxon>
        <taxon>Pseudomonadati</taxon>
        <taxon>Nitrospinota/Tectimicrobiota group</taxon>
        <taxon>Candidatus Tectimicrobiota</taxon>
    </lineage>
</organism>
<dbReference type="PANTHER" id="PTHR11365:SF23">
    <property type="entry name" value="HYPOTHETICAL 5-OXOPROLINASE (EUROFUNG)-RELATED"/>
    <property type="match status" value="1"/>
</dbReference>
<protein>
    <submittedName>
        <fullName evidence="3">Hydantoinase/oxoprolinase family protein</fullName>
    </submittedName>
</protein>
<dbReference type="Pfam" id="PF19278">
    <property type="entry name" value="Hydant_A_C"/>
    <property type="match status" value="1"/>
</dbReference>
<dbReference type="AlphaFoldDB" id="A0A932M1I8"/>
<dbReference type="GO" id="GO:0006749">
    <property type="term" value="P:glutathione metabolic process"/>
    <property type="evidence" value="ECO:0007669"/>
    <property type="project" value="TreeGrafter"/>
</dbReference>
<accession>A0A932M1I8</accession>
<evidence type="ECO:0000259" key="1">
    <source>
        <dbReference type="Pfam" id="PF01968"/>
    </source>
</evidence>
<feature type="domain" description="Hydantoinase A/oxoprolinase" evidence="1">
    <location>
        <begin position="3"/>
        <end position="220"/>
    </location>
</feature>
<dbReference type="Proteomes" id="UP000741360">
    <property type="component" value="Unassembled WGS sequence"/>
</dbReference>
<comment type="caution">
    <text evidence="3">The sequence shown here is derived from an EMBL/GenBank/DDBJ whole genome shotgun (WGS) entry which is preliminary data.</text>
</comment>
<sequence length="430" mass="46095">VGAALYLGEALGLSNLVTTDMGGTSFDVGLICDGEAVKTLETVAGKFHLLIPQIDLRSIGAGGGSLATVVDGVLKVGPNSAGADPGPACYGRGGQEPTVTDADVVLGILNPQNFLGGRLRLDAAAAEKVIREKVADPLGIPVSRAAAGIRTIVGQQMADLLRQVLVEKGCDPREFTVLAFGGAGPAHCTTYASELEVRSTVIPPAATAYSAYGCAAADLRYVFERSEILRTPPFFARASEHLEATRLEKIFSDLEKQGAKALERSGVRPERWAFLRTAHMRYRRQTHEVVVPAPPGPLTEEQVDLLCRRFEEIYQRRYGRGSAYREAGLEITTLRVEAVGNLPKPSLREFPLQGPDPSGARRGKRPIYFLEAGDFLETPVYSGPDLKAGNEVAGPAVIEYFGTTVVVGVKQKARLDSLLNVVLEREAGRD</sequence>
<evidence type="ECO:0000313" key="3">
    <source>
        <dbReference type="EMBL" id="MBI3014876.1"/>
    </source>
</evidence>
<proteinExistence type="predicted"/>
<dbReference type="GO" id="GO:0005829">
    <property type="term" value="C:cytosol"/>
    <property type="evidence" value="ECO:0007669"/>
    <property type="project" value="TreeGrafter"/>
</dbReference>
<evidence type="ECO:0000259" key="2">
    <source>
        <dbReference type="Pfam" id="PF19278"/>
    </source>
</evidence>
<dbReference type="EMBL" id="JACPSX010000137">
    <property type="protein sequence ID" value="MBI3014876.1"/>
    <property type="molecule type" value="Genomic_DNA"/>
</dbReference>
<dbReference type="Pfam" id="PF01968">
    <property type="entry name" value="Hydantoinase_A"/>
    <property type="match status" value="1"/>
</dbReference>